<dbReference type="InterPro" id="IPR027417">
    <property type="entry name" value="P-loop_NTPase"/>
</dbReference>
<dbReference type="Gene3D" id="3.40.50.300">
    <property type="entry name" value="P-loop containing nucleotide triphosphate hydrolases"/>
    <property type="match status" value="1"/>
</dbReference>
<accession>C0W1R6</accession>
<dbReference type="InterPro" id="IPR017871">
    <property type="entry name" value="ABC_transporter-like_CS"/>
</dbReference>
<dbReference type="EMBL" id="ACFG01000034">
    <property type="protein sequence ID" value="EEH63432.1"/>
    <property type="molecule type" value="Genomic_DNA"/>
</dbReference>
<dbReference type="PROSITE" id="PS00211">
    <property type="entry name" value="ABC_TRANSPORTER_1"/>
    <property type="match status" value="1"/>
</dbReference>
<keyword evidence="6" id="KW-1185">Reference proteome</keyword>
<comment type="caution">
    <text evidence="5">The sequence shown here is derived from an EMBL/GenBank/DDBJ whole genome shotgun (WGS) entry which is preliminary data.</text>
</comment>
<dbReference type="RefSeq" id="WP_006546214.1">
    <property type="nucleotide sequence ID" value="NZ_DS999540.1"/>
</dbReference>
<name>C0W1R6_9ACTO</name>
<protein>
    <submittedName>
        <fullName evidence="5">ABC transporter, ATP-binding protein</fullName>
    </submittedName>
</protein>
<dbReference type="Pfam" id="PF00005">
    <property type="entry name" value="ABC_tran"/>
    <property type="match status" value="1"/>
</dbReference>
<dbReference type="InterPro" id="IPR003439">
    <property type="entry name" value="ABC_transporter-like_ATP-bd"/>
</dbReference>
<gene>
    <name evidence="5" type="ORF">HMPREF0044_1356</name>
</gene>
<sequence>MSVLKLVDLECGYNEILFEKVSFTLNKQESIAVRGRSGVGKTTFLHTLLGLIEPMHGEIFFNEVNYKDLSAKEIIKLRGTEIGMVFQHYELIHELSALDNVTLPQYLINGPHTEINERALELLERLKINPQQSVQNLSGGEKQRVALARALISNPKLVLADEPTGNLDNETRDEMMELLVSSCHENESSLIIVTHDDIVAGYADSTLILKPFKLAHS</sequence>
<dbReference type="STRING" id="525245.HMPREF0044_1356"/>
<organism evidence="5 6">
    <name type="scientific">Gleimia coleocanis DSM 15436</name>
    <dbReference type="NCBI Taxonomy" id="525245"/>
    <lineage>
        <taxon>Bacteria</taxon>
        <taxon>Bacillati</taxon>
        <taxon>Actinomycetota</taxon>
        <taxon>Actinomycetes</taxon>
        <taxon>Actinomycetales</taxon>
        <taxon>Actinomycetaceae</taxon>
        <taxon>Gleimia</taxon>
    </lineage>
</organism>
<dbReference type="eggNOG" id="COG1136">
    <property type="taxonomic scope" value="Bacteria"/>
</dbReference>
<dbReference type="PROSITE" id="PS50893">
    <property type="entry name" value="ABC_TRANSPORTER_2"/>
    <property type="match status" value="1"/>
</dbReference>
<dbReference type="GO" id="GO:0005524">
    <property type="term" value="F:ATP binding"/>
    <property type="evidence" value="ECO:0007669"/>
    <property type="project" value="UniProtKB-KW"/>
</dbReference>
<dbReference type="HOGENOM" id="CLU_000604_1_22_11"/>
<keyword evidence="3 5" id="KW-0067">ATP-binding</keyword>
<proteinExistence type="inferred from homology"/>
<reference evidence="5 6" key="1">
    <citation type="submission" date="2009-01" db="EMBL/GenBank/DDBJ databases">
        <authorList>
            <person name="Qin X."/>
            <person name="Bachman B."/>
            <person name="Battles P."/>
            <person name="Bell A."/>
            <person name="Bess C."/>
            <person name="Bickham C."/>
            <person name="Chaboub L."/>
            <person name="Chen D."/>
            <person name="Coyle M."/>
            <person name="Deiros D.R."/>
            <person name="Dinh H."/>
            <person name="Forbes L."/>
            <person name="Fowler G."/>
            <person name="Francisco L."/>
            <person name="Fu Q."/>
            <person name="Gubbala S."/>
            <person name="Hale W."/>
            <person name="Han Y."/>
            <person name="Hemphill L."/>
            <person name="Highlander S.K."/>
            <person name="Hirani K."/>
            <person name="Hogues M."/>
            <person name="Jackson L."/>
            <person name="Jakkamsetti A."/>
            <person name="Javaid M."/>
            <person name="Jiang H."/>
            <person name="Korchina V."/>
            <person name="Kovar C."/>
            <person name="Lara F."/>
            <person name="Lee S."/>
            <person name="Mata R."/>
            <person name="Mathew T."/>
            <person name="Moen C."/>
            <person name="Morales K."/>
            <person name="Munidasa M."/>
            <person name="Nazareth L."/>
            <person name="Ngo R."/>
            <person name="Nguyen L."/>
            <person name="Okwuonu G."/>
            <person name="Ongeri F."/>
            <person name="Patil S."/>
            <person name="Petrosino J."/>
            <person name="Pham C."/>
            <person name="Pham P."/>
            <person name="Pu L.-L."/>
            <person name="Puazo M."/>
            <person name="Raj R."/>
            <person name="Reid J."/>
            <person name="Rouhana J."/>
            <person name="Saada N."/>
            <person name="Shang Y."/>
            <person name="Simmons D."/>
            <person name="Thornton R."/>
            <person name="Warren J."/>
            <person name="Weissenberger G."/>
            <person name="Zhang J."/>
            <person name="Zhang L."/>
            <person name="Zhou C."/>
            <person name="Zhu D."/>
            <person name="Muzny D."/>
            <person name="Worley K."/>
            <person name="Gibbs R."/>
        </authorList>
    </citation>
    <scope>NUCLEOTIDE SEQUENCE [LARGE SCALE GENOMIC DNA]</scope>
    <source>
        <strain evidence="5 6">DSM 15436</strain>
    </source>
</reference>
<evidence type="ECO:0000256" key="1">
    <source>
        <dbReference type="ARBA" id="ARBA00005417"/>
    </source>
</evidence>
<dbReference type="InterPro" id="IPR015854">
    <property type="entry name" value="ABC_transpr_LolD-like"/>
</dbReference>
<dbReference type="GO" id="GO:0022857">
    <property type="term" value="F:transmembrane transporter activity"/>
    <property type="evidence" value="ECO:0007669"/>
    <property type="project" value="TreeGrafter"/>
</dbReference>
<dbReference type="SMART" id="SM00382">
    <property type="entry name" value="AAA"/>
    <property type="match status" value="1"/>
</dbReference>
<dbReference type="InterPro" id="IPR003593">
    <property type="entry name" value="AAA+_ATPase"/>
</dbReference>
<dbReference type="PANTHER" id="PTHR24220">
    <property type="entry name" value="IMPORT ATP-BINDING PROTEIN"/>
    <property type="match status" value="1"/>
</dbReference>
<keyword evidence="2" id="KW-0547">Nucleotide-binding</keyword>
<dbReference type="SUPFAM" id="SSF52540">
    <property type="entry name" value="P-loop containing nucleoside triphosphate hydrolases"/>
    <property type="match status" value="1"/>
</dbReference>
<dbReference type="GO" id="GO:0005886">
    <property type="term" value="C:plasma membrane"/>
    <property type="evidence" value="ECO:0007669"/>
    <property type="project" value="TreeGrafter"/>
</dbReference>
<feature type="domain" description="ABC transporter" evidence="4">
    <location>
        <begin position="1"/>
        <end position="217"/>
    </location>
</feature>
<evidence type="ECO:0000259" key="4">
    <source>
        <dbReference type="PROSITE" id="PS50893"/>
    </source>
</evidence>
<dbReference type="GO" id="GO:0016887">
    <property type="term" value="F:ATP hydrolysis activity"/>
    <property type="evidence" value="ECO:0007669"/>
    <property type="project" value="InterPro"/>
</dbReference>
<dbReference type="OrthoDB" id="3266715at2"/>
<dbReference type="Proteomes" id="UP000010301">
    <property type="component" value="Unassembled WGS sequence"/>
</dbReference>
<evidence type="ECO:0000313" key="6">
    <source>
        <dbReference type="Proteomes" id="UP000010301"/>
    </source>
</evidence>
<comment type="similarity">
    <text evidence="1">Belongs to the ABC transporter superfamily.</text>
</comment>
<evidence type="ECO:0000313" key="5">
    <source>
        <dbReference type="EMBL" id="EEH63432.1"/>
    </source>
</evidence>
<evidence type="ECO:0000256" key="2">
    <source>
        <dbReference type="ARBA" id="ARBA00022741"/>
    </source>
</evidence>
<dbReference type="PANTHER" id="PTHR24220:SF689">
    <property type="entry name" value="LIPOPROTEIN-RELEASING SYSTEM ATP-BINDING PROTEIN LOLD"/>
    <property type="match status" value="1"/>
</dbReference>
<evidence type="ECO:0000256" key="3">
    <source>
        <dbReference type="ARBA" id="ARBA00022840"/>
    </source>
</evidence>
<dbReference type="AlphaFoldDB" id="C0W1R6"/>